<dbReference type="OrthoDB" id="10261878at2759"/>
<feature type="non-terminal residue" evidence="1">
    <location>
        <position position="1"/>
    </location>
</feature>
<feature type="non-terminal residue" evidence="1">
    <location>
        <position position="35"/>
    </location>
</feature>
<sequence length="35" mass="4259">NHHIQIICRFKVDNETLFDHIAECRVFKTEMELEV</sequence>
<evidence type="ECO:0000313" key="1">
    <source>
        <dbReference type="EMBL" id="CAG7726157.1"/>
    </source>
</evidence>
<reference evidence="1" key="1">
    <citation type="submission" date="2021-06" db="EMBL/GenBank/DDBJ databases">
        <authorList>
            <person name="Hodson N. C."/>
            <person name="Mongue J. A."/>
            <person name="Jaron S. K."/>
        </authorList>
    </citation>
    <scope>NUCLEOTIDE SEQUENCE</scope>
</reference>
<dbReference type="EMBL" id="CAJVCH010131517">
    <property type="protein sequence ID" value="CAG7726157.1"/>
    <property type="molecule type" value="Genomic_DNA"/>
</dbReference>
<proteinExistence type="predicted"/>
<evidence type="ECO:0000313" key="2">
    <source>
        <dbReference type="Proteomes" id="UP000708208"/>
    </source>
</evidence>
<organism evidence="1 2">
    <name type="scientific">Allacma fusca</name>
    <dbReference type="NCBI Taxonomy" id="39272"/>
    <lineage>
        <taxon>Eukaryota</taxon>
        <taxon>Metazoa</taxon>
        <taxon>Ecdysozoa</taxon>
        <taxon>Arthropoda</taxon>
        <taxon>Hexapoda</taxon>
        <taxon>Collembola</taxon>
        <taxon>Symphypleona</taxon>
        <taxon>Sminthuridae</taxon>
        <taxon>Allacma</taxon>
    </lineage>
</organism>
<dbReference type="Proteomes" id="UP000708208">
    <property type="component" value="Unassembled WGS sequence"/>
</dbReference>
<accession>A0A8J2JX04</accession>
<gene>
    <name evidence="1" type="ORF">AFUS01_LOCUS15083</name>
</gene>
<protein>
    <submittedName>
        <fullName evidence="1">Uncharacterized protein</fullName>
    </submittedName>
</protein>
<comment type="caution">
    <text evidence="1">The sequence shown here is derived from an EMBL/GenBank/DDBJ whole genome shotgun (WGS) entry which is preliminary data.</text>
</comment>
<dbReference type="AlphaFoldDB" id="A0A8J2JX04"/>
<keyword evidence="2" id="KW-1185">Reference proteome</keyword>
<name>A0A8J2JX04_9HEXA</name>